<dbReference type="STRING" id="249408.BOO71_0012550"/>
<accession>A0A1U7NTI3</accession>
<evidence type="ECO:0000256" key="3">
    <source>
        <dbReference type="ARBA" id="ARBA00023004"/>
    </source>
</evidence>
<dbReference type="GO" id="GO:0046872">
    <property type="term" value="F:metal ion binding"/>
    <property type="evidence" value="ECO:0007669"/>
    <property type="project" value="UniProtKB-KW"/>
</dbReference>
<evidence type="ECO:0000313" key="7">
    <source>
        <dbReference type="EMBL" id="OLV16234.1"/>
    </source>
</evidence>
<dbReference type="EMBL" id="MSTI01000151">
    <property type="protein sequence ID" value="OLV16234.1"/>
    <property type="molecule type" value="Genomic_DNA"/>
</dbReference>
<name>A0A1U7NTI3_9DEIO</name>
<keyword evidence="5" id="KW-0732">Signal</keyword>
<dbReference type="Pfam" id="PF13442">
    <property type="entry name" value="Cytochrome_CBB3"/>
    <property type="match status" value="2"/>
</dbReference>
<organism evidence="7 8">
    <name type="scientific">Deinococcus marmoris</name>
    <dbReference type="NCBI Taxonomy" id="249408"/>
    <lineage>
        <taxon>Bacteria</taxon>
        <taxon>Thermotogati</taxon>
        <taxon>Deinococcota</taxon>
        <taxon>Deinococci</taxon>
        <taxon>Deinococcales</taxon>
        <taxon>Deinococcaceae</taxon>
        <taxon>Deinococcus</taxon>
    </lineage>
</organism>
<feature type="domain" description="Cytochrome c" evidence="6">
    <location>
        <begin position="72"/>
        <end position="159"/>
    </location>
</feature>
<proteinExistence type="predicted"/>
<keyword evidence="3 4" id="KW-0408">Iron</keyword>
<dbReference type="OrthoDB" id="9779283at2"/>
<keyword evidence="8" id="KW-1185">Reference proteome</keyword>
<keyword evidence="2 4" id="KW-0479">Metal-binding</keyword>
<dbReference type="Proteomes" id="UP000186607">
    <property type="component" value="Unassembled WGS sequence"/>
</dbReference>
<gene>
    <name evidence="7" type="ORF">BOO71_0012550</name>
</gene>
<dbReference type="RefSeq" id="WP_083653718.1">
    <property type="nucleotide sequence ID" value="NZ_MSTI01000151.1"/>
</dbReference>
<dbReference type="PANTHER" id="PTHR35008">
    <property type="entry name" value="BLL4482 PROTEIN-RELATED"/>
    <property type="match status" value="1"/>
</dbReference>
<dbReference type="PANTHER" id="PTHR35008:SF8">
    <property type="entry name" value="ALCOHOL DEHYDROGENASE CYTOCHROME C SUBUNIT"/>
    <property type="match status" value="1"/>
</dbReference>
<dbReference type="Gene3D" id="1.10.760.10">
    <property type="entry name" value="Cytochrome c-like domain"/>
    <property type="match status" value="2"/>
</dbReference>
<feature type="chain" id="PRO_5012730604" evidence="5">
    <location>
        <begin position="35"/>
        <end position="305"/>
    </location>
</feature>
<evidence type="ECO:0000256" key="4">
    <source>
        <dbReference type="PROSITE-ProRule" id="PRU00433"/>
    </source>
</evidence>
<dbReference type="InterPro" id="IPR036909">
    <property type="entry name" value="Cyt_c-like_dom_sf"/>
</dbReference>
<feature type="signal peptide" evidence="5">
    <location>
        <begin position="1"/>
        <end position="34"/>
    </location>
</feature>
<evidence type="ECO:0000256" key="1">
    <source>
        <dbReference type="ARBA" id="ARBA00022617"/>
    </source>
</evidence>
<dbReference type="SUPFAM" id="SSF46626">
    <property type="entry name" value="Cytochrome c"/>
    <property type="match status" value="2"/>
</dbReference>
<dbReference type="GO" id="GO:0009055">
    <property type="term" value="F:electron transfer activity"/>
    <property type="evidence" value="ECO:0007669"/>
    <property type="project" value="InterPro"/>
</dbReference>
<evidence type="ECO:0000256" key="5">
    <source>
        <dbReference type="SAM" id="SignalP"/>
    </source>
</evidence>
<dbReference type="AlphaFoldDB" id="A0A1U7NTI3"/>
<dbReference type="PROSITE" id="PS51007">
    <property type="entry name" value="CYTC"/>
    <property type="match status" value="2"/>
</dbReference>
<protein>
    <submittedName>
        <fullName evidence="7">Cytochrome c family protein</fullName>
    </submittedName>
</protein>
<evidence type="ECO:0000313" key="8">
    <source>
        <dbReference type="Proteomes" id="UP000186607"/>
    </source>
</evidence>
<evidence type="ECO:0000256" key="2">
    <source>
        <dbReference type="ARBA" id="ARBA00022723"/>
    </source>
</evidence>
<keyword evidence="1 4" id="KW-0349">Heme</keyword>
<feature type="domain" description="Cytochrome c" evidence="6">
    <location>
        <begin position="176"/>
        <end position="265"/>
    </location>
</feature>
<reference evidence="7 8" key="1">
    <citation type="submission" date="2017-01" db="EMBL/GenBank/DDBJ databases">
        <title>Genome Analysis of Deinococcus marmoris KOPRI26562.</title>
        <authorList>
            <person name="Kim J.H."/>
            <person name="Oh H.-M."/>
        </authorList>
    </citation>
    <scope>NUCLEOTIDE SEQUENCE [LARGE SCALE GENOMIC DNA]</scope>
    <source>
        <strain evidence="7 8">KOPRI26562</strain>
    </source>
</reference>
<sequence>MDDTSIVFSKPVRRHLCLRTTLGLLGFIFLSACASGPTNYQGVSGGLRSYAGGLRPPQGYKDIALTRPADDATLLEGRQVFAATCAACHGPELRGRGLSGVNILPHPADLRAPRIGNLTDGELLGYIAEGVPGTGMPAWKLLLTRPQMEAVARYVRSRTLILPEDTRTNPLADTPQQIVLGRQNYMQTCAACHGSNARGLSPAGRSMQPRPADLTAPEVQRYSDGQLMWILENGIVGTPMRGWVTQKVIDKQQAWSILRYLRYLGRDEDNPEAFPVFKDRFYSQYPVFQSVNNTAPQNVPALPDP</sequence>
<dbReference type="InterPro" id="IPR051459">
    <property type="entry name" value="Cytochrome_c-type_DH"/>
</dbReference>
<dbReference type="InterPro" id="IPR009056">
    <property type="entry name" value="Cyt_c-like_dom"/>
</dbReference>
<dbReference type="GO" id="GO:0020037">
    <property type="term" value="F:heme binding"/>
    <property type="evidence" value="ECO:0007669"/>
    <property type="project" value="InterPro"/>
</dbReference>
<comment type="caution">
    <text evidence="7">The sequence shown here is derived from an EMBL/GenBank/DDBJ whole genome shotgun (WGS) entry which is preliminary data.</text>
</comment>
<evidence type="ECO:0000259" key="6">
    <source>
        <dbReference type="PROSITE" id="PS51007"/>
    </source>
</evidence>